<dbReference type="SMART" id="SM00212">
    <property type="entry name" value="UBCc"/>
    <property type="match status" value="1"/>
</dbReference>
<dbReference type="FunFam" id="3.10.110.10:FF:000121">
    <property type="entry name" value="Protein crossbronx"/>
    <property type="match status" value="1"/>
</dbReference>
<reference evidence="2 3" key="2">
    <citation type="journal article" date="2010" name="Nucleic Acids Res.">
        <title>BeetleBase in 2010: revisions to provide comprehensive genomic information for Tribolium castaneum.</title>
        <authorList>
            <person name="Kim H.S."/>
            <person name="Murphy T."/>
            <person name="Xia J."/>
            <person name="Caragea D."/>
            <person name="Park Y."/>
            <person name="Beeman R.W."/>
            <person name="Lorenzen M.D."/>
            <person name="Butcher S."/>
            <person name="Manak J.R."/>
            <person name="Brown S.J."/>
        </authorList>
    </citation>
    <scope>GENOME REANNOTATION</scope>
    <source>
        <strain evidence="2 3">Georgia GA2</strain>
    </source>
</reference>
<dbReference type="FunCoup" id="D6WJD8">
    <property type="interactions" value="824"/>
</dbReference>
<organism evidence="2 3">
    <name type="scientific">Tribolium castaneum</name>
    <name type="common">Red flour beetle</name>
    <dbReference type="NCBI Taxonomy" id="7070"/>
    <lineage>
        <taxon>Eukaryota</taxon>
        <taxon>Metazoa</taxon>
        <taxon>Ecdysozoa</taxon>
        <taxon>Arthropoda</taxon>
        <taxon>Hexapoda</taxon>
        <taxon>Insecta</taxon>
        <taxon>Pterygota</taxon>
        <taxon>Neoptera</taxon>
        <taxon>Endopterygota</taxon>
        <taxon>Coleoptera</taxon>
        <taxon>Polyphaga</taxon>
        <taxon>Cucujiformia</taxon>
        <taxon>Tenebrionidae</taxon>
        <taxon>Tenebrionidae incertae sedis</taxon>
        <taxon>Tribolium</taxon>
    </lineage>
</organism>
<feature type="domain" description="UBC core" evidence="1">
    <location>
        <begin position="50"/>
        <end position="200"/>
    </location>
</feature>
<dbReference type="InterPro" id="IPR016135">
    <property type="entry name" value="UBQ-conjugating_enzyme/RWD"/>
</dbReference>
<gene>
    <name evidence="2" type="primary">AUGUSTUS-3.0.2_14763</name>
    <name evidence="2" type="ORF">TcasGA2_TC014763</name>
</gene>
<name>D6WJD8_TRICA</name>
<keyword evidence="3" id="KW-1185">Reference proteome</keyword>
<dbReference type="CDD" id="cd23814">
    <property type="entry name" value="UEV_AKTIP"/>
    <property type="match status" value="1"/>
</dbReference>
<dbReference type="PROSITE" id="PS50127">
    <property type="entry name" value="UBC_2"/>
    <property type="match status" value="1"/>
</dbReference>
<dbReference type="EMBL" id="KQ971343">
    <property type="protein sequence ID" value="EFA04459.2"/>
    <property type="molecule type" value="Genomic_DNA"/>
</dbReference>
<dbReference type="OMA" id="WGFPEWR"/>
<dbReference type="InterPro" id="IPR050113">
    <property type="entry name" value="Ub_conjugating_enzyme"/>
</dbReference>
<evidence type="ECO:0000313" key="2">
    <source>
        <dbReference type="EMBL" id="EFA04459.2"/>
    </source>
</evidence>
<dbReference type="Pfam" id="PF00179">
    <property type="entry name" value="UQ_con"/>
    <property type="match status" value="1"/>
</dbReference>
<reference evidence="2 3" key="1">
    <citation type="journal article" date="2008" name="Nature">
        <title>The genome of the model beetle and pest Tribolium castaneum.</title>
        <authorList>
            <consortium name="Tribolium Genome Sequencing Consortium"/>
            <person name="Richards S."/>
            <person name="Gibbs R.A."/>
            <person name="Weinstock G.M."/>
            <person name="Brown S.J."/>
            <person name="Denell R."/>
            <person name="Beeman R.W."/>
            <person name="Gibbs R."/>
            <person name="Beeman R.W."/>
            <person name="Brown S.J."/>
            <person name="Bucher G."/>
            <person name="Friedrich M."/>
            <person name="Grimmelikhuijzen C.J."/>
            <person name="Klingler M."/>
            <person name="Lorenzen M."/>
            <person name="Richards S."/>
            <person name="Roth S."/>
            <person name="Schroder R."/>
            <person name="Tautz D."/>
            <person name="Zdobnov E.M."/>
            <person name="Muzny D."/>
            <person name="Gibbs R.A."/>
            <person name="Weinstock G.M."/>
            <person name="Attaway T."/>
            <person name="Bell S."/>
            <person name="Buhay C.J."/>
            <person name="Chandrabose M.N."/>
            <person name="Chavez D."/>
            <person name="Clerk-Blankenburg K.P."/>
            <person name="Cree A."/>
            <person name="Dao M."/>
            <person name="Davis C."/>
            <person name="Chacko J."/>
            <person name="Dinh H."/>
            <person name="Dugan-Rocha S."/>
            <person name="Fowler G."/>
            <person name="Garner T.T."/>
            <person name="Garnes J."/>
            <person name="Gnirke A."/>
            <person name="Hawes A."/>
            <person name="Hernandez J."/>
            <person name="Hines S."/>
            <person name="Holder M."/>
            <person name="Hume J."/>
            <person name="Jhangiani S.N."/>
            <person name="Joshi V."/>
            <person name="Khan Z.M."/>
            <person name="Jackson L."/>
            <person name="Kovar C."/>
            <person name="Kowis A."/>
            <person name="Lee S."/>
            <person name="Lewis L.R."/>
            <person name="Margolis J."/>
            <person name="Morgan M."/>
            <person name="Nazareth L.V."/>
            <person name="Nguyen N."/>
            <person name="Okwuonu G."/>
            <person name="Parker D."/>
            <person name="Richards S."/>
            <person name="Ruiz S.J."/>
            <person name="Santibanez J."/>
            <person name="Savard J."/>
            <person name="Scherer S.E."/>
            <person name="Schneider B."/>
            <person name="Sodergren E."/>
            <person name="Tautz D."/>
            <person name="Vattahil S."/>
            <person name="Villasana D."/>
            <person name="White C.S."/>
            <person name="Wright R."/>
            <person name="Park Y."/>
            <person name="Beeman R.W."/>
            <person name="Lord J."/>
            <person name="Oppert B."/>
            <person name="Lorenzen M."/>
            <person name="Brown S."/>
            <person name="Wang L."/>
            <person name="Savard J."/>
            <person name="Tautz D."/>
            <person name="Richards S."/>
            <person name="Weinstock G."/>
            <person name="Gibbs R.A."/>
            <person name="Liu Y."/>
            <person name="Worley K."/>
            <person name="Weinstock G."/>
            <person name="Elsik C.G."/>
            <person name="Reese J.T."/>
            <person name="Elhaik E."/>
            <person name="Landan G."/>
            <person name="Graur D."/>
            <person name="Arensburger P."/>
            <person name="Atkinson P."/>
            <person name="Beeman R.W."/>
            <person name="Beidler J."/>
            <person name="Brown S.J."/>
            <person name="Demuth J.P."/>
            <person name="Drury D.W."/>
            <person name="Du Y.Z."/>
            <person name="Fujiwara H."/>
            <person name="Lorenzen M."/>
            <person name="Maselli V."/>
            <person name="Osanai M."/>
            <person name="Park Y."/>
            <person name="Robertson H.M."/>
            <person name="Tu Z."/>
            <person name="Wang J.J."/>
            <person name="Wang S."/>
            <person name="Richards S."/>
            <person name="Song H."/>
            <person name="Zhang L."/>
            <person name="Sodergren E."/>
            <person name="Werner D."/>
            <person name="Stanke M."/>
            <person name="Morgenstern B."/>
            <person name="Solovyev V."/>
            <person name="Kosarev P."/>
            <person name="Brown G."/>
            <person name="Chen H.C."/>
            <person name="Ermolaeva O."/>
            <person name="Hlavina W."/>
            <person name="Kapustin Y."/>
            <person name="Kiryutin B."/>
            <person name="Kitts P."/>
            <person name="Maglott D."/>
            <person name="Pruitt K."/>
            <person name="Sapojnikov V."/>
            <person name="Souvorov A."/>
            <person name="Mackey A.J."/>
            <person name="Waterhouse R.M."/>
            <person name="Wyder S."/>
            <person name="Zdobnov E.M."/>
            <person name="Zdobnov E.M."/>
            <person name="Wyder S."/>
            <person name="Kriventseva E.V."/>
            <person name="Kadowaki T."/>
            <person name="Bork P."/>
            <person name="Aranda M."/>
            <person name="Bao R."/>
            <person name="Beermann A."/>
            <person name="Berns N."/>
            <person name="Bolognesi R."/>
            <person name="Bonneton F."/>
            <person name="Bopp D."/>
            <person name="Brown S.J."/>
            <person name="Bucher G."/>
            <person name="Butts T."/>
            <person name="Chaumot A."/>
            <person name="Denell R.E."/>
            <person name="Ferrier D.E."/>
            <person name="Friedrich M."/>
            <person name="Gordon C.M."/>
            <person name="Jindra M."/>
            <person name="Klingler M."/>
            <person name="Lan Q."/>
            <person name="Lattorff H.M."/>
            <person name="Laudet V."/>
            <person name="von Levetsow C."/>
            <person name="Liu Z."/>
            <person name="Lutz R."/>
            <person name="Lynch J.A."/>
            <person name="da Fonseca R.N."/>
            <person name="Posnien N."/>
            <person name="Reuter R."/>
            <person name="Roth S."/>
            <person name="Savard J."/>
            <person name="Schinko J.B."/>
            <person name="Schmitt C."/>
            <person name="Schoppmeier M."/>
            <person name="Schroder R."/>
            <person name="Shippy T.D."/>
            <person name="Simonnet F."/>
            <person name="Marques-Souza H."/>
            <person name="Tautz D."/>
            <person name="Tomoyasu Y."/>
            <person name="Trauner J."/>
            <person name="Van der Zee M."/>
            <person name="Vervoort M."/>
            <person name="Wittkopp N."/>
            <person name="Wimmer E.A."/>
            <person name="Yang X."/>
            <person name="Jones A.K."/>
            <person name="Sattelle D.B."/>
            <person name="Ebert P.R."/>
            <person name="Nelson D."/>
            <person name="Scott J.G."/>
            <person name="Beeman R.W."/>
            <person name="Muthukrishnan S."/>
            <person name="Kramer K.J."/>
            <person name="Arakane Y."/>
            <person name="Beeman R.W."/>
            <person name="Zhu Q."/>
            <person name="Hogenkamp D."/>
            <person name="Dixit R."/>
            <person name="Oppert B."/>
            <person name="Jiang H."/>
            <person name="Zou Z."/>
            <person name="Marshall J."/>
            <person name="Elpidina E."/>
            <person name="Vinokurov K."/>
            <person name="Oppert C."/>
            <person name="Zou Z."/>
            <person name="Evans J."/>
            <person name="Lu Z."/>
            <person name="Zhao P."/>
            <person name="Sumathipala N."/>
            <person name="Altincicek B."/>
            <person name="Vilcinskas A."/>
            <person name="Williams M."/>
            <person name="Hultmark D."/>
            <person name="Hetru C."/>
            <person name="Jiang H."/>
            <person name="Grimmelikhuijzen C.J."/>
            <person name="Hauser F."/>
            <person name="Cazzamali G."/>
            <person name="Williamson M."/>
            <person name="Park Y."/>
            <person name="Li B."/>
            <person name="Tanaka Y."/>
            <person name="Predel R."/>
            <person name="Neupert S."/>
            <person name="Schachtner J."/>
            <person name="Verleyen P."/>
            <person name="Raible F."/>
            <person name="Bork P."/>
            <person name="Friedrich M."/>
            <person name="Walden K.K."/>
            <person name="Robertson H.M."/>
            <person name="Angeli S."/>
            <person name="Foret S."/>
            <person name="Bucher G."/>
            <person name="Schuetz S."/>
            <person name="Maleszka R."/>
            <person name="Wimmer E.A."/>
            <person name="Beeman R.W."/>
            <person name="Lorenzen M."/>
            <person name="Tomoyasu Y."/>
            <person name="Miller S.C."/>
            <person name="Grossmann D."/>
            <person name="Bucher G."/>
        </authorList>
    </citation>
    <scope>NUCLEOTIDE SEQUENCE [LARGE SCALE GENOMIC DNA]</scope>
    <source>
        <strain evidence="2 3">Georgia GA2</strain>
    </source>
</reference>
<protein>
    <submittedName>
        <fullName evidence="2">Protein crossbronx-like Protein</fullName>
    </submittedName>
</protein>
<dbReference type="KEGG" id="tca:656942"/>
<dbReference type="SUPFAM" id="SSF54495">
    <property type="entry name" value="UBC-like"/>
    <property type="match status" value="1"/>
</dbReference>
<proteinExistence type="predicted"/>
<accession>D6WJD8</accession>
<evidence type="ECO:0000259" key="1">
    <source>
        <dbReference type="PROSITE" id="PS50127"/>
    </source>
</evidence>
<dbReference type="PANTHER" id="PTHR24067">
    <property type="entry name" value="UBIQUITIN-CONJUGATING ENZYME E2"/>
    <property type="match status" value="1"/>
</dbReference>
<evidence type="ECO:0000313" key="3">
    <source>
        <dbReference type="Proteomes" id="UP000007266"/>
    </source>
</evidence>
<dbReference type="AlphaFoldDB" id="D6WJD8"/>
<dbReference type="HOGENOM" id="CLU_083049_1_0_1"/>
<dbReference type="STRING" id="7070.D6WJD8"/>
<dbReference type="eggNOG" id="KOG0429">
    <property type="taxonomic scope" value="Eukaryota"/>
</dbReference>
<sequence>MYSAVRSSKSDASDNFTRQGSIRKVISIEPKENLFGRQNEDLNKLYKNFHQEYVILAEYKMIQSENIQGVYVIPSRENPFIWFGVIFVRSGPYEDGVFRFNVVLDENFPDSEHPKVVFLSEMFHPVVHPDTNEVHLLKAFPTWNKADQHIWQVLKYIHWMFYNLSPTIAHSVNPEAADLFANNQEAFRNKVKEIVKTSQEKIYDEPPVEDKHYLVFEPYNPEVHEQAKSTMLAQNSEEGVKCGFSWVLPGSFKPLGRPPSPDSESES</sequence>
<dbReference type="InParanoid" id="D6WJD8"/>
<dbReference type="Proteomes" id="UP000007266">
    <property type="component" value="Linkage group 5"/>
</dbReference>
<dbReference type="OrthoDB" id="5596422at2759"/>
<dbReference type="Gene3D" id="3.10.110.10">
    <property type="entry name" value="Ubiquitin Conjugating Enzyme"/>
    <property type="match status" value="1"/>
</dbReference>
<dbReference type="InterPro" id="IPR000608">
    <property type="entry name" value="UBC"/>
</dbReference>